<evidence type="ECO:0000313" key="2">
    <source>
        <dbReference type="Proteomes" id="UP000789920"/>
    </source>
</evidence>
<evidence type="ECO:0000313" key="1">
    <source>
        <dbReference type="EMBL" id="CAG8713036.1"/>
    </source>
</evidence>
<proteinExistence type="predicted"/>
<reference evidence="1" key="1">
    <citation type="submission" date="2021-06" db="EMBL/GenBank/DDBJ databases">
        <authorList>
            <person name="Kallberg Y."/>
            <person name="Tangrot J."/>
            <person name="Rosling A."/>
        </authorList>
    </citation>
    <scope>NUCLEOTIDE SEQUENCE</scope>
    <source>
        <strain evidence="1">MA461A</strain>
    </source>
</reference>
<dbReference type="EMBL" id="CAJVQC010021366">
    <property type="protein sequence ID" value="CAG8713036.1"/>
    <property type="molecule type" value="Genomic_DNA"/>
</dbReference>
<gene>
    <name evidence="1" type="ORF">RPERSI_LOCUS10682</name>
</gene>
<protein>
    <submittedName>
        <fullName evidence="1">7460_t:CDS:1</fullName>
    </submittedName>
</protein>
<sequence length="43" mass="4771">MHKNGLRSFIINPVETSKDTSRYKSPNALPMNSITGIHTDAEV</sequence>
<keyword evidence="2" id="KW-1185">Reference proteome</keyword>
<dbReference type="Proteomes" id="UP000789920">
    <property type="component" value="Unassembled WGS sequence"/>
</dbReference>
<feature type="non-terminal residue" evidence="1">
    <location>
        <position position="43"/>
    </location>
</feature>
<accession>A0ACA9PJ53</accession>
<comment type="caution">
    <text evidence="1">The sequence shown here is derived from an EMBL/GenBank/DDBJ whole genome shotgun (WGS) entry which is preliminary data.</text>
</comment>
<name>A0ACA9PJ53_9GLOM</name>
<organism evidence="1 2">
    <name type="scientific">Racocetra persica</name>
    <dbReference type="NCBI Taxonomy" id="160502"/>
    <lineage>
        <taxon>Eukaryota</taxon>
        <taxon>Fungi</taxon>
        <taxon>Fungi incertae sedis</taxon>
        <taxon>Mucoromycota</taxon>
        <taxon>Glomeromycotina</taxon>
        <taxon>Glomeromycetes</taxon>
        <taxon>Diversisporales</taxon>
        <taxon>Gigasporaceae</taxon>
        <taxon>Racocetra</taxon>
    </lineage>
</organism>